<keyword evidence="1" id="KW-0507">mRNA processing</keyword>
<dbReference type="Pfam" id="PF04818">
    <property type="entry name" value="CID"/>
    <property type="match status" value="1"/>
</dbReference>
<dbReference type="EnsemblPlants" id="Zm00001eb413150_T004">
    <property type="protein sequence ID" value="Zm00001eb413150_P004"/>
    <property type="gene ID" value="Zm00001eb413150"/>
</dbReference>
<dbReference type="CDD" id="cd16982">
    <property type="entry name" value="CID_Pcf11"/>
    <property type="match status" value="1"/>
</dbReference>
<keyword evidence="7" id="KW-1267">Proteomics identification</keyword>
<dbReference type="Pfam" id="PF23228">
    <property type="entry name" value="zf_PCFS4"/>
    <property type="match status" value="1"/>
</dbReference>
<dbReference type="GO" id="GO:0006369">
    <property type="term" value="P:termination of RNA polymerase II transcription"/>
    <property type="evidence" value="ECO:0007669"/>
    <property type="project" value="InterPro"/>
</dbReference>
<feature type="region of interest" description="Disordered" evidence="2">
    <location>
        <begin position="403"/>
        <end position="453"/>
    </location>
</feature>
<dbReference type="Gene3D" id="1.25.40.90">
    <property type="match status" value="1"/>
</dbReference>
<feature type="region of interest" description="Disordered" evidence="2">
    <location>
        <begin position="159"/>
        <end position="187"/>
    </location>
</feature>
<dbReference type="SUPFAM" id="SSF48464">
    <property type="entry name" value="ENTH/VHS domain"/>
    <property type="match status" value="1"/>
</dbReference>
<dbReference type="AlphaFoldDB" id="B8A2X9"/>
<dbReference type="Gramene" id="Zm00001eb413150_T004">
    <property type="protein sequence ID" value="Zm00001eb413150_P004"/>
    <property type="gene ID" value="Zm00001eb413150"/>
</dbReference>
<evidence type="ECO:0000256" key="1">
    <source>
        <dbReference type="ARBA" id="ARBA00022664"/>
    </source>
</evidence>
<feature type="compositionally biased region" description="Polar residues" evidence="2">
    <location>
        <begin position="159"/>
        <end position="180"/>
    </location>
</feature>
<evidence type="ECO:0000313" key="4">
    <source>
        <dbReference type="EMBL" id="ACL54528.1"/>
    </source>
</evidence>
<reference evidence="6" key="2">
    <citation type="journal article" date="2009" name="Science">
        <title>The B73 maize genome: complexity, diversity, and dynamics.</title>
        <authorList>
            <person name="Schnable P.S."/>
            <person name="Ware D."/>
            <person name="Fulton R.S."/>
            <person name="Stein J.C."/>
            <person name="Wei F."/>
            <person name="Pasternak S."/>
            <person name="Liang C."/>
            <person name="Zhang J."/>
            <person name="Fulton L."/>
            <person name="Graves T.A."/>
            <person name="Minx P."/>
            <person name="Reily A.D."/>
            <person name="Courtney L."/>
            <person name="Kruchowski S.S."/>
            <person name="Tomlinson C."/>
            <person name="Strong C."/>
            <person name="Delehaunty K."/>
            <person name="Fronick C."/>
            <person name="Courtney B."/>
            <person name="Rock S.M."/>
            <person name="Belter E."/>
            <person name="Du F."/>
            <person name="Kim K."/>
            <person name="Abbott R.M."/>
            <person name="Cotton M."/>
            <person name="Levy A."/>
            <person name="Marchetto P."/>
            <person name="Ochoa K."/>
            <person name="Jackson S.M."/>
            <person name="Gillam B."/>
            <person name="Chen W."/>
            <person name="Yan L."/>
            <person name="Higginbotham J."/>
            <person name="Cardenas M."/>
            <person name="Waligorski J."/>
            <person name="Applebaum E."/>
            <person name="Phelps L."/>
            <person name="Falcone J."/>
            <person name="Kanchi K."/>
            <person name="Thane T."/>
            <person name="Scimone A."/>
            <person name="Thane N."/>
            <person name="Henke J."/>
            <person name="Wang T."/>
            <person name="Ruppert J."/>
            <person name="Shah N."/>
            <person name="Rotter K."/>
            <person name="Hodges J."/>
            <person name="Ingenthron E."/>
            <person name="Cordes M."/>
            <person name="Kohlberg S."/>
            <person name="Sgro J."/>
            <person name="Delgado B."/>
            <person name="Mead K."/>
            <person name="Chinwalla A."/>
            <person name="Leonard S."/>
            <person name="Crouse K."/>
            <person name="Collura K."/>
            <person name="Kudrna D."/>
            <person name="Currie J."/>
            <person name="He R."/>
            <person name="Angelova A."/>
            <person name="Rajasekar S."/>
            <person name="Mueller T."/>
            <person name="Lomeli R."/>
            <person name="Scara G."/>
            <person name="Ko A."/>
            <person name="Delaney K."/>
            <person name="Wissotski M."/>
            <person name="Lopez G."/>
            <person name="Campos D."/>
            <person name="Braidotti M."/>
            <person name="Ashley E."/>
            <person name="Golser W."/>
            <person name="Kim H."/>
            <person name="Lee S."/>
            <person name="Lin J."/>
            <person name="Dujmic Z."/>
            <person name="Kim W."/>
            <person name="Talag J."/>
            <person name="Zuccolo A."/>
            <person name="Fan C."/>
            <person name="Sebastian A."/>
            <person name="Kramer M."/>
            <person name="Spiegel L."/>
            <person name="Nascimento L."/>
            <person name="Zutavern T."/>
            <person name="Miller B."/>
            <person name="Ambroise C."/>
            <person name="Muller S."/>
            <person name="Spooner W."/>
            <person name="Narechania A."/>
            <person name="Ren L."/>
            <person name="Wei S."/>
            <person name="Kumari S."/>
            <person name="Faga B."/>
            <person name="Levy M.J."/>
            <person name="McMahan L."/>
            <person name="Van Buren P."/>
            <person name="Vaughn M.W."/>
            <person name="Ying K."/>
            <person name="Yeh C.-T."/>
            <person name="Emrich S.J."/>
            <person name="Jia Y."/>
            <person name="Kalyanaraman A."/>
            <person name="Hsia A.-P."/>
            <person name="Barbazuk W.B."/>
            <person name="Baucom R.S."/>
            <person name="Brutnell T.P."/>
            <person name="Carpita N.C."/>
            <person name="Chaparro C."/>
            <person name="Chia J.-M."/>
            <person name="Deragon J.-M."/>
            <person name="Estill J.C."/>
            <person name="Fu Y."/>
            <person name="Jeddeloh J.A."/>
            <person name="Han Y."/>
            <person name="Lee H."/>
            <person name="Li P."/>
            <person name="Lisch D.R."/>
            <person name="Liu S."/>
            <person name="Liu Z."/>
            <person name="Nagel D.H."/>
            <person name="McCann M.C."/>
            <person name="SanMiguel P."/>
            <person name="Myers A.M."/>
            <person name="Nettleton D."/>
            <person name="Nguyen J."/>
            <person name="Penning B.W."/>
            <person name="Ponnala L."/>
            <person name="Schneider K.L."/>
            <person name="Schwartz D.C."/>
            <person name="Sharma A."/>
            <person name="Soderlund C."/>
            <person name="Springer N.M."/>
            <person name="Sun Q."/>
            <person name="Wang H."/>
            <person name="Waterman M."/>
            <person name="Westerman R."/>
            <person name="Wolfgruber T.K."/>
            <person name="Yang L."/>
            <person name="Yu Y."/>
            <person name="Zhang L."/>
            <person name="Zhou S."/>
            <person name="Zhu Q."/>
            <person name="Bennetzen J.L."/>
            <person name="Dawe R.K."/>
            <person name="Jiang J."/>
            <person name="Jiang N."/>
            <person name="Presting G.G."/>
            <person name="Wessler S.R."/>
            <person name="Aluru S."/>
            <person name="Martienssen R.A."/>
            <person name="Clifton S.W."/>
            <person name="McCombie W.R."/>
            <person name="Wing R.A."/>
            <person name="Wilson R.K."/>
        </authorList>
    </citation>
    <scope>NUCLEOTIDE SEQUENCE [LARGE SCALE GENOMIC DNA]</scope>
    <source>
        <strain evidence="6">cv. B73</strain>
    </source>
</reference>
<dbReference type="Proteomes" id="UP000007305">
    <property type="component" value="Chromosome 10"/>
</dbReference>
<dbReference type="InterPro" id="IPR013087">
    <property type="entry name" value="Znf_C2H2_type"/>
</dbReference>
<dbReference type="RefSeq" id="NP_001146686.1">
    <property type="nucleotide sequence ID" value="NM_001153214.1"/>
</dbReference>
<dbReference type="PROSITE" id="PS00028">
    <property type="entry name" value="ZINC_FINGER_C2H2_1"/>
    <property type="match status" value="1"/>
</dbReference>
<proteinExistence type="evidence at protein level"/>
<dbReference type="InterPro" id="IPR057242">
    <property type="entry name" value="PCFS4-like"/>
</dbReference>
<evidence type="ECO:0000259" key="3">
    <source>
        <dbReference type="PROSITE" id="PS51391"/>
    </source>
</evidence>
<feature type="domain" description="CID" evidence="3">
    <location>
        <begin position="31"/>
        <end position="160"/>
    </location>
</feature>
<dbReference type="EMBL" id="BT055921">
    <property type="protein sequence ID" value="ACL54528.1"/>
    <property type="molecule type" value="mRNA"/>
</dbReference>
<dbReference type="OrthoDB" id="2129491at2759"/>
<name>B8A2X9_MAIZE</name>
<evidence type="ECO:0000313" key="5">
    <source>
        <dbReference type="EnsemblPlants" id="Zm00001eb413150_P004"/>
    </source>
</evidence>
<dbReference type="ExpressionAtlas" id="B8A2X9">
    <property type="expression patterns" value="baseline and differential"/>
</dbReference>
<feature type="compositionally biased region" description="Polar residues" evidence="2">
    <location>
        <begin position="404"/>
        <end position="433"/>
    </location>
</feature>
<dbReference type="FunFam" id="1.25.40.90:FF:000023">
    <property type="entry name" value="polyadenylation and cleavage factor homolog 4"/>
    <property type="match status" value="1"/>
</dbReference>
<feature type="compositionally biased region" description="Basic residues" evidence="2">
    <location>
        <begin position="437"/>
        <end position="450"/>
    </location>
</feature>
<dbReference type="PANTHER" id="PTHR15921:SF12">
    <property type="entry name" value="POLYADENYLATION AND CLEAVAGE FACTOR HOMOLOG 4"/>
    <property type="match status" value="1"/>
</dbReference>
<dbReference type="PROSITE" id="PS51391">
    <property type="entry name" value="CID"/>
    <property type="match status" value="1"/>
</dbReference>
<protein>
    <recommendedName>
        <fullName evidence="3">CID domain-containing protein</fullName>
    </recommendedName>
</protein>
<organism evidence="4">
    <name type="scientific">Zea mays</name>
    <name type="common">Maize</name>
    <dbReference type="NCBI Taxonomy" id="4577"/>
    <lineage>
        <taxon>Eukaryota</taxon>
        <taxon>Viridiplantae</taxon>
        <taxon>Streptophyta</taxon>
        <taxon>Embryophyta</taxon>
        <taxon>Tracheophyta</taxon>
        <taxon>Spermatophyta</taxon>
        <taxon>Magnoliopsida</taxon>
        <taxon>Liliopsida</taxon>
        <taxon>Poales</taxon>
        <taxon>Poaceae</taxon>
        <taxon>PACMAD clade</taxon>
        <taxon>Panicoideae</taxon>
        <taxon>Andropogonodae</taxon>
        <taxon>Andropogoneae</taxon>
        <taxon>Tripsacinae</taxon>
        <taxon>Zea</taxon>
    </lineage>
</organism>
<dbReference type="InterPro" id="IPR008942">
    <property type="entry name" value="ENTH_VHS"/>
</dbReference>
<reference evidence="5" key="3">
    <citation type="submission" date="2019-07" db="EMBL/GenBank/DDBJ databases">
        <authorList>
            <person name="Seetharam A."/>
            <person name="Woodhouse M."/>
            <person name="Cannon E."/>
        </authorList>
    </citation>
    <scope>NUCLEOTIDE SEQUENCE [LARGE SCALE GENOMIC DNA]</scope>
    <source>
        <strain evidence="5">cv. B73</strain>
    </source>
</reference>
<sequence>MAGAAASPVAAHVVERFRSRLREEAGSGEPGASAVVRLYAEALRELTFNCKPVITELTIVAGQHAALAAGGIAGAVCARVAEVPPDQILPSLYLLDSIVKNIGGEYVEHFAIRLQSVFVDAYYRVHPNQYASMRRLFRTWWPVFPSSVLHSIEDDLQFSPSENNRPTTSTNVHQTESLSPRPSHGIHVNPKYLEAQHKFKRVNVAHQSAAQDTRQMSDVQEDLINGLTSNSSQGRPSVFQHVDISTRRYPSNFGVQNGALLEYQNSEHTLNHGRIATMPAPPWQQPIGLPLRIQGPEHPSVLGRIPQPVDGEMPVKRLDISGTYNGLNVDKPLVKHRSSPAPAPTEWLPLHHAQSQTLPLIPPDTKHVRSASDSLEISSFVSHGGSSSVFVPRHQYDAVDRKTGTSNLAQPPSPYQNQDLLPSSQQNQGTILGNQAHPHRPLKLHPHAHPHHQETFRSFAPGMSVSPFQGQGGNATMTPVSVLPTSFSVPPAVPPYGVLSAPGFPMPPLPPGPPAPVSLQMGSSSSQVGGPQPFVSGLLSNLMRHGVISLEPPSQSQDSVGVDFNVDLKVRNESVTNALYQDLPRQCKTCGLRFKCQEEHRAHMDWHVTKNRNSKNRKKSSRKYFVTAVEWLRAAETVGNDGVPAFVLSDPVPDRQEEKEIAVPADEEQTSCALCQEPFEDFYSDETDEWMYRGAVYMNAPDGNIDGLEWSQLGPIVHAKCRSGPGNTS</sequence>
<dbReference type="InterPro" id="IPR047415">
    <property type="entry name" value="Pcf11_CID"/>
</dbReference>
<reference evidence="5" key="4">
    <citation type="submission" date="2021-05" db="UniProtKB">
        <authorList>
            <consortium name="EnsemblPlants"/>
        </authorList>
    </citation>
    <scope>IDENTIFICATION</scope>
    <source>
        <strain evidence="5">cv. B73</strain>
    </source>
</reference>
<dbReference type="GO" id="GO:0003729">
    <property type="term" value="F:mRNA binding"/>
    <property type="evidence" value="ECO:0007669"/>
    <property type="project" value="InterPro"/>
</dbReference>
<keyword evidence="6" id="KW-1185">Reference proteome</keyword>
<dbReference type="SMART" id="SM00582">
    <property type="entry name" value="RPR"/>
    <property type="match status" value="1"/>
</dbReference>
<dbReference type="PANTHER" id="PTHR15921">
    <property type="entry name" value="PRE-MRNA CLEAVAGE COMPLEX II"/>
    <property type="match status" value="1"/>
</dbReference>
<gene>
    <name evidence="5" type="primary">LOC100280286</name>
</gene>
<evidence type="ECO:0007829" key="7">
    <source>
        <dbReference type="PeptideAtlas" id="B8A2X9"/>
    </source>
</evidence>
<reference evidence="4" key="1">
    <citation type="journal article" date="2009" name="PLoS Genet.">
        <title>Sequencing, mapping, and analysis of 27,455 maize full-length cDNAs.</title>
        <authorList>
            <person name="Soderlund C."/>
            <person name="Descour A."/>
            <person name="Kudrna D."/>
            <person name="Bomhoff M."/>
            <person name="Boyd L."/>
            <person name="Currie J."/>
            <person name="Angelova A."/>
            <person name="Collura K."/>
            <person name="Wissotski M."/>
            <person name="Ashley E."/>
            <person name="Morrow D."/>
            <person name="Fernandes J."/>
            <person name="Walbot V."/>
            <person name="Yu Y."/>
        </authorList>
    </citation>
    <scope>NUCLEOTIDE SEQUENCE</scope>
    <source>
        <strain evidence="4">B73</strain>
    </source>
</reference>
<accession>B8A2X9</accession>
<evidence type="ECO:0000313" key="6">
    <source>
        <dbReference type="Proteomes" id="UP000007305"/>
    </source>
</evidence>
<evidence type="ECO:0000256" key="2">
    <source>
        <dbReference type="SAM" id="MobiDB-lite"/>
    </source>
</evidence>
<dbReference type="GO" id="GO:0000993">
    <property type="term" value="F:RNA polymerase II complex binding"/>
    <property type="evidence" value="ECO:0007669"/>
    <property type="project" value="InterPro"/>
</dbReference>
<dbReference type="InterPro" id="IPR045154">
    <property type="entry name" value="PCF11-like"/>
</dbReference>
<dbReference type="GO" id="GO:0031124">
    <property type="term" value="P:mRNA 3'-end processing"/>
    <property type="evidence" value="ECO:0007669"/>
    <property type="project" value="InterPro"/>
</dbReference>
<dbReference type="GO" id="GO:0005634">
    <property type="term" value="C:nucleus"/>
    <property type="evidence" value="ECO:0007669"/>
    <property type="project" value="UniProtKB-ARBA"/>
</dbReference>
<dbReference type="HOGENOM" id="CLU_015606_0_0_1"/>
<dbReference type="KEGG" id="zma:100280286"/>
<dbReference type="InterPro" id="IPR006569">
    <property type="entry name" value="CID_dom"/>
</dbReference>
<dbReference type="GeneID" id="100280286"/>